<keyword evidence="2" id="KW-1133">Transmembrane helix</keyword>
<keyword evidence="4" id="KW-1185">Reference proteome</keyword>
<evidence type="ECO:0000256" key="2">
    <source>
        <dbReference type="SAM" id="Phobius"/>
    </source>
</evidence>
<dbReference type="EMBL" id="JAEPRA010000013">
    <property type="protein sequence ID" value="KAG2176578.1"/>
    <property type="molecule type" value="Genomic_DNA"/>
</dbReference>
<feature type="transmembrane region" description="Helical" evidence="2">
    <location>
        <begin position="214"/>
        <end position="235"/>
    </location>
</feature>
<organism evidence="3 4">
    <name type="scientific">Umbelopsis vinacea</name>
    <dbReference type="NCBI Taxonomy" id="44442"/>
    <lineage>
        <taxon>Eukaryota</taxon>
        <taxon>Fungi</taxon>
        <taxon>Fungi incertae sedis</taxon>
        <taxon>Mucoromycota</taxon>
        <taxon>Mucoromycotina</taxon>
        <taxon>Umbelopsidomycetes</taxon>
        <taxon>Umbelopsidales</taxon>
        <taxon>Umbelopsidaceae</taxon>
        <taxon>Umbelopsis</taxon>
    </lineage>
</organism>
<accession>A0A8H7PMI3</accession>
<dbReference type="Proteomes" id="UP000612746">
    <property type="component" value="Unassembled WGS sequence"/>
</dbReference>
<evidence type="ECO:0000256" key="1">
    <source>
        <dbReference type="SAM" id="MobiDB-lite"/>
    </source>
</evidence>
<dbReference type="OrthoDB" id="2339353at2759"/>
<gene>
    <name evidence="3" type="ORF">INT44_007241</name>
</gene>
<feature type="region of interest" description="Disordered" evidence="1">
    <location>
        <begin position="360"/>
        <end position="380"/>
    </location>
</feature>
<feature type="compositionally biased region" description="Basic residues" evidence="1">
    <location>
        <begin position="360"/>
        <end position="373"/>
    </location>
</feature>
<protein>
    <submittedName>
        <fullName evidence="3">Uncharacterized protein</fullName>
    </submittedName>
</protein>
<proteinExistence type="predicted"/>
<keyword evidence="2" id="KW-0472">Membrane</keyword>
<reference evidence="3" key="1">
    <citation type="submission" date="2020-12" db="EMBL/GenBank/DDBJ databases">
        <title>Metabolic potential, ecology and presence of endohyphal bacteria is reflected in genomic diversity of Mucoromycotina.</title>
        <authorList>
            <person name="Muszewska A."/>
            <person name="Okrasinska A."/>
            <person name="Steczkiewicz K."/>
            <person name="Drgas O."/>
            <person name="Orlowska M."/>
            <person name="Perlinska-Lenart U."/>
            <person name="Aleksandrzak-Piekarczyk T."/>
            <person name="Szatraj K."/>
            <person name="Zielenkiewicz U."/>
            <person name="Pilsyk S."/>
            <person name="Malc E."/>
            <person name="Mieczkowski P."/>
            <person name="Kruszewska J.S."/>
            <person name="Biernat P."/>
            <person name="Pawlowska J."/>
        </authorList>
    </citation>
    <scope>NUCLEOTIDE SEQUENCE</scope>
    <source>
        <strain evidence="3">WA0000051536</strain>
    </source>
</reference>
<keyword evidence="2" id="KW-0812">Transmembrane</keyword>
<name>A0A8H7PMI3_9FUNG</name>
<evidence type="ECO:0000313" key="3">
    <source>
        <dbReference type="EMBL" id="KAG2176578.1"/>
    </source>
</evidence>
<evidence type="ECO:0000313" key="4">
    <source>
        <dbReference type="Proteomes" id="UP000612746"/>
    </source>
</evidence>
<comment type="caution">
    <text evidence="3">The sequence shown here is derived from an EMBL/GenBank/DDBJ whole genome shotgun (WGS) entry which is preliminary data.</text>
</comment>
<sequence length="380" mass="42950">MTSAVTTERLILFLCSWTSRRVPNCTGLIQKGANSPVMFCEIFQPNGSIAFGLAADAPNKPGQDIVRRVDFYWQIENLTASVSQTLSVPAIALQLYAPQFNPWYTNDVPRWIPRQFQAYRDITMGVTKATAIQRHSTNVIFTPNTYKAIRPFDFGALFGLVAQYVEIPTISSESIIWPMHFNPEFSNEMLTGHFSIQLGSGTVNVQQEQRQNTILSLLALTGGAFGLLNIIYVLLFGMTRLAPWGLVHHFPFFFDPPPSYSPIESDKKALLQQEIVSIKSEYYNIELERGTSTSKPGQWAEKTEEMEHPLPRTPLTEVSTTMSDDQSVTGASRMDLEVRVQELELILANYFLDTKHLDRMRRKSNRKPSKRHTFTGSISS</sequence>
<dbReference type="AlphaFoldDB" id="A0A8H7PMI3"/>